<evidence type="ECO:0000313" key="13">
    <source>
        <dbReference type="EMBL" id="CAH1402041.1"/>
    </source>
</evidence>
<dbReference type="PROSITE" id="PS50294">
    <property type="entry name" value="WD_REPEATS_REGION"/>
    <property type="match status" value="1"/>
</dbReference>
<dbReference type="SMART" id="SM01070">
    <property type="entry name" value="CDC37_M"/>
    <property type="match status" value="1"/>
</dbReference>
<feature type="compositionally biased region" description="Basic and acidic residues" evidence="9">
    <location>
        <begin position="1"/>
        <end position="10"/>
    </location>
</feature>
<evidence type="ECO:0000256" key="3">
    <source>
        <dbReference type="ARBA" id="ARBA00020496"/>
    </source>
</evidence>
<evidence type="ECO:0000259" key="11">
    <source>
        <dbReference type="SMART" id="SM01070"/>
    </source>
</evidence>
<gene>
    <name evidence="13" type="ORF">NEZAVI_LOCUS10956</name>
</gene>
<dbReference type="InterPro" id="IPR038189">
    <property type="entry name" value="Cdc37_Hsp90-bd_sf"/>
</dbReference>
<dbReference type="PANTHER" id="PTHR12800">
    <property type="entry name" value="CDC37-RELATED"/>
    <property type="match status" value="1"/>
</dbReference>
<dbReference type="Proteomes" id="UP001152798">
    <property type="component" value="Chromosome 5"/>
</dbReference>
<evidence type="ECO:0000256" key="2">
    <source>
        <dbReference type="ARBA" id="ARBA00006222"/>
    </source>
</evidence>
<evidence type="ECO:0000256" key="9">
    <source>
        <dbReference type="SAM" id="MobiDB-lite"/>
    </source>
</evidence>
<evidence type="ECO:0000256" key="4">
    <source>
        <dbReference type="ARBA" id="ARBA00022490"/>
    </source>
</evidence>
<dbReference type="PANTHER" id="PTHR12800:SF4">
    <property type="entry name" value="HSP90 CO-CHAPERONE CDC37"/>
    <property type="match status" value="1"/>
</dbReference>
<feature type="domain" description="Cdc37 N-terminal" evidence="12">
    <location>
        <begin position="306"/>
        <end position="418"/>
    </location>
</feature>
<name>A0A9P0MSV4_NEZVI</name>
<keyword evidence="14" id="KW-1185">Reference proteome</keyword>
<dbReference type="Pfam" id="PF03234">
    <property type="entry name" value="CDC37_N"/>
    <property type="match status" value="1"/>
</dbReference>
<dbReference type="GO" id="GO:0006457">
    <property type="term" value="P:protein folding"/>
    <property type="evidence" value="ECO:0007669"/>
    <property type="project" value="TreeGrafter"/>
</dbReference>
<feature type="domain" description="Cdc37 Hsp90 binding" evidence="11">
    <location>
        <begin position="411"/>
        <end position="574"/>
    </location>
</feature>
<dbReference type="Pfam" id="PF08565">
    <property type="entry name" value="CDC37_M"/>
    <property type="match status" value="1"/>
</dbReference>
<keyword evidence="7" id="KW-0853">WD repeat</keyword>
<sequence>MSKETKHEHSESEEETIGPMPDMAAQPEKKKRKILVHEKLYLDNLPSAEFYEKSFMHRDLISHIVVAKSQFIITASVDGHVKFWKKMERGIEFVKHFRSHLGEITSVSVNYDGSLLATSGVDGVVKVFDVLNFDMIHMMDVSFRPLCVEWIHGPQDIFPVIAVSDSASPKIYVYDGKGNKEPLHQFERLHTKPVKLIKYNVKFDVVVSIDHAGIIEYWSGAKHDFSFPKCVKFESKLDTDLYDFVRYKTYPTGLAFSPDGSKFATISPDRKTGDPTGNGTGGESIWGGEFEDEFKPHLKHDRPYTISDDEDETHPNIDTPSLFRWRHQARVERMEEQRREKEEIENTKKKNSQKIAEVRQQIEQAKKDDSSISELEARLEMLLSEGEKLKKKEDELKQKEKVTPWNVDTISNPGFTKTVINKPGARKVEQLSEEEREKRMQIFIKENEKLLKEFGMLRKYDDSQRFLQEHPHLVCEDTANYLVIWCITLEMEDKQMLSQHVAHQCICMQYILELSKQLEVDPRSCVGTFFSKIQVAEPEYKKSFEDELSAFKERVKKRAKEKLEAALREDEEEEKKARLGPGGLDPVEVFESLPTTVRTHINALATRVRLSRGRRAFMPTQCRAGCPASETASHIIQHCILSHGGRVRRHDTIVNMLEIALQKKGYRVTKEQMFVGNRRRWKPDLVCSGLSGHFIIDAQVVGDNPSTTHWNNILQECFEKQDIPMLQEAIAKMPQEEAAYHMKRCIDSGLWLPDGGKKEAAETSETELVEGEEK</sequence>
<dbReference type="SMART" id="SM01071">
    <property type="entry name" value="CDC37_N"/>
    <property type="match status" value="1"/>
</dbReference>
<dbReference type="SUPFAM" id="SSF50978">
    <property type="entry name" value="WD40 repeat-like"/>
    <property type="match status" value="1"/>
</dbReference>
<dbReference type="PROSITE" id="PS50082">
    <property type="entry name" value="WD_REPEATS_2"/>
    <property type="match status" value="1"/>
</dbReference>
<dbReference type="Pfam" id="PF08564">
    <property type="entry name" value="CDC37_C"/>
    <property type="match status" value="1"/>
</dbReference>
<comment type="subcellular location">
    <subcellularLocation>
        <location evidence="1">Cytoplasm</location>
    </subcellularLocation>
</comment>
<dbReference type="InterPro" id="IPR013855">
    <property type="entry name" value="Cdc37_N_dom"/>
</dbReference>
<feature type="coiled-coil region" evidence="8">
    <location>
        <begin position="549"/>
        <end position="580"/>
    </location>
</feature>
<feature type="repeat" description="WD" evidence="7">
    <location>
        <begin position="97"/>
        <end position="138"/>
    </location>
</feature>
<dbReference type="SMART" id="SM00320">
    <property type="entry name" value="WD40"/>
    <property type="match status" value="3"/>
</dbReference>
<dbReference type="GO" id="GO:0005737">
    <property type="term" value="C:cytoplasm"/>
    <property type="evidence" value="ECO:0007669"/>
    <property type="project" value="UniProtKB-SubCell"/>
</dbReference>
<keyword evidence="4" id="KW-0963">Cytoplasm</keyword>
<dbReference type="SUPFAM" id="SSF50891">
    <property type="entry name" value="Cyclophilin-like"/>
    <property type="match status" value="1"/>
</dbReference>
<dbReference type="InterPro" id="IPR013873">
    <property type="entry name" value="Cdc37_C"/>
</dbReference>
<keyword evidence="5" id="KW-0143">Chaperone</keyword>
<evidence type="ECO:0000256" key="7">
    <source>
        <dbReference type="PROSITE-ProRule" id="PRU00221"/>
    </source>
</evidence>
<dbReference type="InterPro" id="IPR001680">
    <property type="entry name" value="WD40_rpt"/>
</dbReference>
<dbReference type="FunFam" id="1.20.58.610:FF:000001">
    <property type="entry name" value="Hsp90 co-chaperone Cdc37-like 1"/>
    <property type="match status" value="1"/>
</dbReference>
<dbReference type="InterPro" id="IPR013874">
    <property type="entry name" value="Cdc37_Hsp90-bd"/>
</dbReference>
<dbReference type="InterPro" id="IPR015943">
    <property type="entry name" value="WD40/YVTN_repeat-like_dom_sf"/>
</dbReference>
<dbReference type="Gene3D" id="2.130.10.10">
    <property type="entry name" value="YVTN repeat-like/Quinoprotein amine dehydrogenase"/>
    <property type="match status" value="1"/>
</dbReference>
<evidence type="ECO:0000313" key="14">
    <source>
        <dbReference type="Proteomes" id="UP001152798"/>
    </source>
</evidence>
<dbReference type="AlphaFoldDB" id="A0A9P0MSV4"/>
<proteinExistence type="inferred from homology"/>
<dbReference type="InterPro" id="IPR036322">
    <property type="entry name" value="WD40_repeat_dom_sf"/>
</dbReference>
<evidence type="ECO:0000256" key="6">
    <source>
        <dbReference type="ARBA" id="ARBA00031396"/>
    </source>
</evidence>
<dbReference type="Gene3D" id="1.20.58.610">
    <property type="entry name" value="Cdc37, Hsp90 binding domain"/>
    <property type="match status" value="1"/>
</dbReference>
<protein>
    <recommendedName>
        <fullName evidence="3">Hsp90 co-chaperone Cdc37</fullName>
    </recommendedName>
    <alternativeName>
        <fullName evidence="6">Hsp90 chaperone protein kinase-targeting subunit</fullName>
    </alternativeName>
</protein>
<dbReference type="EMBL" id="OV725081">
    <property type="protein sequence ID" value="CAH1402041.1"/>
    <property type="molecule type" value="Genomic_DNA"/>
</dbReference>
<dbReference type="SUPFAM" id="SSF101391">
    <property type="entry name" value="Hsp90 co-chaperone CDC37"/>
    <property type="match status" value="2"/>
</dbReference>
<dbReference type="FunFam" id="2.130.10.10:FF:000471">
    <property type="entry name" value="Peptidylprolyl isomerase domain and WD repeat-containing protein"/>
    <property type="match status" value="1"/>
</dbReference>
<feature type="region of interest" description="Disordered" evidence="9">
    <location>
        <begin position="1"/>
        <end position="24"/>
    </location>
</feature>
<dbReference type="Pfam" id="PF00400">
    <property type="entry name" value="WD40"/>
    <property type="match status" value="1"/>
</dbReference>
<evidence type="ECO:0000256" key="1">
    <source>
        <dbReference type="ARBA" id="ARBA00004496"/>
    </source>
</evidence>
<feature type="compositionally biased region" description="Basic and acidic residues" evidence="9">
    <location>
        <begin position="335"/>
        <end position="348"/>
    </location>
</feature>
<evidence type="ECO:0000256" key="8">
    <source>
        <dbReference type="SAM" id="Coils"/>
    </source>
</evidence>
<dbReference type="GO" id="GO:0031072">
    <property type="term" value="F:heat shock protein binding"/>
    <property type="evidence" value="ECO:0007669"/>
    <property type="project" value="TreeGrafter"/>
</dbReference>
<evidence type="ECO:0000259" key="12">
    <source>
        <dbReference type="SMART" id="SM01071"/>
    </source>
</evidence>
<dbReference type="Gene3D" id="6.10.140.250">
    <property type="match status" value="1"/>
</dbReference>
<dbReference type="Gene3D" id="2.40.100.10">
    <property type="entry name" value="Cyclophilin-like"/>
    <property type="match status" value="1"/>
</dbReference>
<accession>A0A9P0MSV4</accession>
<feature type="region of interest" description="Disordered" evidence="9">
    <location>
        <begin position="335"/>
        <end position="356"/>
    </location>
</feature>
<dbReference type="InterPro" id="IPR004918">
    <property type="entry name" value="Cdc37"/>
</dbReference>
<keyword evidence="8" id="KW-0175">Coiled coil</keyword>
<dbReference type="SMART" id="SM01069">
    <property type="entry name" value="CDC37_C"/>
    <property type="match status" value="1"/>
</dbReference>
<reference evidence="13" key="1">
    <citation type="submission" date="2022-01" db="EMBL/GenBank/DDBJ databases">
        <authorList>
            <person name="King R."/>
        </authorList>
    </citation>
    <scope>NUCLEOTIDE SEQUENCE</scope>
</reference>
<evidence type="ECO:0000259" key="10">
    <source>
        <dbReference type="SMART" id="SM01069"/>
    </source>
</evidence>
<dbReference type="GO" id="GO:0051087">
    <property type="term" value="F:protein-folding chaperone binding"/>
    <property type="evidence" value="ECO:0007669"/>
    <property type="project" value="TreeGrafter"/>
</dbReference>
<evidence type="ECO:0000256" key="5">
    <source>
        <dbReference type="ARBA" id="ARBA00023186"/>
    </source>
</evidence>
<comment type="similarity">
    <text evidence="2">Belongs to the CDC37 family.</text>
</comment>
<dbReference type="GO" id="GO:0019901">
    <property type="term" value="F:protein kinase binding"/>
    <property type="evidence" value="ECO:0007669"/>
    <property type="project" value="InterPro"/>
</dbReference>
<feature type="region of interest" description="Disordered" evidence="9">
    <location>
        <begin position="265"/>
        <end position="287"/>
    </location>
</feature>
<feature type="compositionally biased region" description="Gly residues" evidence="9">
    <location>
        <begin position="276"/>
        <end position="285"/>
    </location>
</feature>
<dbReference type="OrthoDB" id="10264753at2759"/>
<feature type="domain" description="Cdc37 C-terminal" evidence="10">
    <location>
        <begin position="700"/>
        <end position="772"/>
    </location>
</feature>
<dbReference type="InterPro" id="IPR029000">
    <property type="entry name" value="Cyclophilin-like_dom_sf"/>
</dbReference>
<dbReference type="GO" id="GO:0050821">
    <property type="term" value="P:protein stabilization"/>
    <property type="evidence" value="ECO:0007669"/>
    <property type="project" value="TreeGrafter"/>
</dbReference>
<dbReference type="GO" id="GO:0051082">
    <property type="term" value="F:unfolded protein binding"/>
    <property type="evidence" value="ECO:0007669"/>
    <property type="project" value="TreeGrafter"/>
</dbReference>
<organism evidence="13 14">
    <name type="scientific">Nezara viridula</name>
    <name type="common">Southern green stink bug</name>
    <name type="synonym">Cimex viridulus</name>
    <dbReference type="NCBI Taxonomy" id="85310"/>
    <lineage>
        <taxon>Eukaryota</taxon>
        <taxon>Metazoa</taxon>
        <taxon>Ecdysozoa</taxon>
        <taxon>Arthropoda</taxon>
        <taxon>Hexapoda</taxon>
        <taxon>Insecta</taxon>
        <taxon>Pterygota</taxon>
        <taxon>Neoptera</taxon>
        <taxon>Paraneoptera</taxon>
        <taxon>Hemiptera</taxon>
        <taxon>Heteroptera</taxon>
        <taxon>Panheteroptera</taxon>
        <taxon>Pentatomomorpha</taxon>
        <taxon>Pentatomoidea</taxon>
        <taxon>Pentatomidae</taxon>
        <taxon>Pentatominae</taxon>
        <taxon>Nezara</taxon>
    </lineage>
</organism>